<feature type="transmembrane region" description="Helical" evidence="2">
    <location>
        <begin position="748"/>
        <end position="768"/>
    </location>
</feature>
<feature type="region of interest" description="Disordered" evidence="1">
    <location>
        <begin position="567"/>
        <end position="586"/>
    </location>
</feature>
<keyword evidence="2" id="KW-0472">Membrane</keyword>
<sequence length="777" mass="78766">MTITRSPEGRTSRRRLVAATSVLVLTAALTLGAAAVGPYVAPAAAEQLPTCPDGEGDGTVGPPLFTDNAVSVYVGGDFTAHENAAESEGLLVVHGDASFEREGLFNVGIVGAGSGAVPTPGSTMLAVGGNLTIGPSSAVDVGAGATGGGAVHVGGEIDGESRLVTNGAGAIENMGASALLPYDPDVFPQEMVDVSAELAAFAANGTAARSGDTVIFTAGPDDPTHSGLQVFEIDAASLNGTTALQFNGIPDGDSIVVNVTGGPVDFSPQDFTADGVRVDAFGFPGFGAFASSLMWNFTGDTDVSIGQNGQFMGSIMGPGINLTATTSTNGRLLVGGDYTMGGAGTEHHNYPWNYAFPCEDDVPPLPTENGSLTVTKSVAPGSGLTNLVFTGSARCTLTDGSIFIAGWSVRADEVTVFDSLPLDVRCVIIEDLDGVYEDVDGVLVPVDVEDRQWAEPVYTVDGVETDTFEITEDGQNITIDIDNTLLGTADVTKVVSGPEGGYVGDRTFDVDWQCSAGAYVDGVAVDPAVTSGTVSVAAGATVRPAVGGDEAWFPVGTTCTFTEAPLTEEPGDFASDTHEWTGSDVDPTDVVIGTGETGIVAVTVTNTFRSTVGGFEIAKALDGDAAAQVPADAVFTVRYSYALNGTTVSQDVQVPADGTSVAGPQDLPEGTVVTFEEIALPGVPGVTWGTPTITVDGQSTNRLVVGGGASAEVVVTNTADAVPTPTPTPTPSVPTTPDGDLATTGADIAMIAGLSVLFVAVGLAAVVARRRWTSGTK</sequence>
<evidence type="ECO:0000256" key="2">
    <source>
        <dbReference type="SAM" id="Phobius"/>
    </source>
</evidence>
<dbReference type="OrthoDB" id="4329128at2"/>
<dbReference type="Pfam" id="PF20597">
    <property type="entry name" value="pAdhesive_15"/>
    <property type="match status" value="1"/>
</dbReference>
<protein>
    <submittedName>
        <fullName evidence="6">Choice-of-anchor A family protein</fullName>
    </submittedName>
</protein>
<comment type="caution">
    <text evidence="6">The sequence shown here is derived from an EMBL/GenBank/DDBJ whole genome shotgun (WGS) entry which is preliminary data.</text>
</comment>
<evidence type="ECO:0000313" key="6">
    <source>
        <dbReference type="EMBL" id="RXR33980.1"/>
    </source>
</evidence>
<accession>A0A4Q1KWD5</accession>
<evidence type="ECO:0000313" key="7">
    <source>
        <dbReference type="Proteomes" id="UP000289805"/>
    </source>
</evidence>
<feature type="domain" description="DUF5979" evidence="3">
    <location>
        <begin position="615"/>
        <end position="719"/>
    </location>
</feature>
<dbReference type="STRING" id="1713.GCA_000718325_00747"/>
<evidence type="ECO:0000313" key="8">
    <source>
        <dbReference type="Proteomes" id="UP000290517"/>
    </source>
</evidence>
<dbReference type="Proteomes" id="UP000289805">
    <property type="component" value="Unassembled WGS sequence"/>
</dbReference>
<gene>
    <name evidence="5" type="ORF">EQW73_11070</name>
    <name evidence="6" type="ORF">EQW78_10245</name>
</gene>
<dbReference type="InterPro" id="IPR006311">
    <property type="entry name" value="TAT_signal"/>
</dbReference>
<evidence type="ECO:0000313" key="5">
    <source>
        <dbReference type="EMBL" id="RXR25379.1"/>
    </source>
</evidence>
<keyword evidence="2" id="KW-0812">Transmembrane</keyword>
<keyword evidence="8" id="KW-1185">Reference proteome</keyword>
<dbReference type="Pfam" id="PF19407">
    <property type="entry name" value="DUF5979"/>
    <property type="match status" value="3"/>
</dbReference>
<feature type="domain" description="Choice-of-anchor A" evidence="4">
    <location>
        <begin position="72"/>
        <end position="345"/>
    </location>
</feature>
<feature type="domain" description="DUF5979" evidence="3">
    <location>
        <begin position="372"/>
        <end position="484"/>
    </location>
</feature>
<reference evidence="7 8" key="1">
    <citation type="submission" date="2019-01" db="EMBL/GenBank/DDBJ databases">
        <title>Oerskovia turbata Genome sequencing and assembly.</title>
        <authorList>
            <person name="Dou T."/>
        </authorList>
    </citation>
    <scope>NUCLEOTIDE SEQUENCE [LARGE SCALE GENOMIC DNA]</scope>
    <source>
        <strain evidence="6 7">JCM12123</strain>
        <strain evidence="5 8">JCM3160</strain>
    </source>
</reference>
<feature type="domain" description="DUF5979" evidence="3">
    <location>
        <begin position="490"/>
        <end position="608"/>
    </location>
</feature>
<dbReference type="InterPro" id="IPR026588">
    <property type="entry name" value="Choice_anch_A"/>
</dbReference>
<dbReference type="Proteomes" id="UP000290517">
    <property type="component" value="Unassembled WGS sequence"/>
</dbReference>
<keyword evidence="2" id="KW-1133">Transmembrane helix</keyword>
<dbReference type="SUPFAM" id="SSF51126">
    <property type="entry name" value="Pectin lyase-like"/>
    <property type="match status" value="1"/>
</dbReference>
<dbReference type="AlphaFoldDB" id="A0A4Q1KWD5"/>
<evidence type="ECO:0000259" key="3">
    <source>
        <dbReference type="Pfam" id="PF19407"/>
    </source>
</evidence>
<dbReference type="RefSeq" id="WP_051702687.1">
    <property type="nucleotide sequence ID" value="NZ_JOFV01000003.1"/>
</dbReference>
<name>A0A4Q1KWD5_9CELL</name>
<dbReference type="EMBL" id="SDJR01000006">
    <property type="protein sequence ID" value="RXR25379.1"/>
    <property type="molecule type" value="Genomic_DNA"/>
</dbReference>
<evidence type="ECO:0000256" key="1">
    <source>
        <dbReference type="SAM" id="MobiDB-lite"/>
    </source>
</evidence>
<organism evidence="6 7">
    <name type="scientific">Oerskovia turbata</name>
    <dbReference type="NCBI Taxonomy" id="1713"/>
    <lineage>
        <taxon>Bacteria</taxon>
        <taxon>Bacillati</taxon>
        <taxon>Actinomycetota</taxon>
        <taxon>Actinomycetes</taxon>
        <taxon>Micrococcales</taxon>
        <taxon>Cellulomonadaceae</taxon>
        <taxon>Oerskovia</taxon>
    </lineage>
</organism>
<dbReference type="NCBIfam" id="TIGR04215">
    <property type="entry name" value="choice_anch_A"/>
    <property type="match status" value="1"/>
</dbReference>
<dbReference type="EMBL" id="SDJQ01000012">
    <property type="protein sequence ID" value="RXR33980.1"/>
    <property type="molecule type" value="Genomic_DNA"/>
</dbReference>
<evidence type="ECO:0000259" key="4">
    <source>
        <dbReference type="Pfam" id="PF20597"/>
    </source>
</evidence>
<dbReference type="PROSITE" id="PS51318">
    <property type="entry name" value="TAT"/>
    <property type="match status" value="1"/>
</dbReference>
<dbReference type="InterPro" id="IPR011050">
    <property type="entry name" value="Pectin_lyase_fold/virulence"/>
</dbReference>
<dbReference type="InterPro" id="IPR046022">
    <property type="entry name" value="DUF5979"/>
</dbReference>
<proteinExistence type="predicted"/>